<feature type="compositionally biased region" description="Polar residues" evidence="2">
    <location>
        <begin position="89"/>
        <end position="100"/>
    </location>
</feature>
<dbReference type="InterPro" id="IPR009738">
    <property type="entry name" value="BAT2_N"/>
</dbReference>
<feature type="compositionally biased region" description="Basic and acidic residues" evidence="2">
    <location>
        <begin position="1354"/>
        <end position="1395"/>
    </location>
</feature>
<feature type="compositionally biased region" description="Basic and acidic residues" evidence="2">
    <location>
        <begin position="1844"/>
        <end position="1857"/>
    </location>
</feature>
<reference evidence="4 5" key="1">
    <citation type="journal article" date="2018" name="Nat. Ecol. Evol.">
        <title>Shark genomes provide insights into elasmobranch evolution and the origin of vertebrates.</title>
        <authorList>
            <person name="Hara Y"/>
            <person name="Yamaguchi K"/>
            <person name="Onimaru K"/>
            <person name="Kadota M"/>
            <person name="Koyanagi M"/>
            <person name="Keeley SD"/>
            <person name="Tatsumi K"/>
            <person name="Tanaka K"/>
            <person name="Motone F"/>
            <person name="Kageyama Y"/>
            <person name="Nozu R"/>
            <person name="Adachi N"/>
            <person name="Nishimura O"/>
            <person name="Nakagawa R"/>
            <person name="Tanegashima C"/>
            <person name="Kiyatake I"/>
            <person name="Matsumoto R"/>
            <person name="Murakumo K"/>
            <person name="Nishida K"/>
            <person name="Terakita A"/>
            <person name="Kuratani S"/>
            <person name="Sato K"/>
            <person name="Hyodo S Kuraku.S."/>
        </authorList>
    </citation>
    <scope>NUCLEOTIDE SEQUENCE [LARGE SCALE GENOMIC DNA]</scope>
</reference>
<feature type="compositionally biased region" description="Basic and acidic residues" evidence="2">
    <location>
        <begin position="490"/>
        <end position="512"/>
    </location>
</feature>
<feature type="region of interest" description="Disordered" evidence="2">
    <location>
        <begin position="528"/>
        <end position="591"/>
    </location>
</feature>
<dbReference type="STRING" id="137246.A0A401RGD2"/>
<name>A0A401RGD2_CHIPU</name>
<feature type="compositionally biased region" description="Basic and acidic residues" evidence="2">
    <location>
        <begin position="368"/>
        <end position="383"/>
    </location>
</feature>
<feature type="compositionally biased region" description="Acidic residues" evidence="2">
    <location>
        <begin position="358"/>
        <end position="367"/>
    </location>
</feature>
<feature type="compositionally biased region" description="Basic and acidic residues" evidence="2">
    <location>
        <begin position="528"/>
        <end position="552"/>
    </location>
</feature>
<dbReference type="Proteomes" id="UP000287033">
    <property type="component" value="Unassembled WGS sequence"/>
</dbReference>
<dbReference type="OMA" id="NQRDCHS"/>
<feature type="region of interest" description="Disordered" evidence="2">
    <location>
        <begin position="1"/>
        <end position="21"/>
    </location>
</feature>
<feature type="compositionally biased region" description="Basic and acidic residues" evidence="2">
    <location>
        <begin position="177"/>
        <end position="189"/>
    </location>
</feature>
<feature type="region of interest" description="Disordered" evidence="2">
    <location>
        <begin position="1107"/>
        <end position="1287"/>
    </location>
</feature>
<proteinExistence type="predicted"/>
<feature type="region of interest" description="Disordered" evidence="2">
    <location>
        <begin position="1332"/>
        <end position="1528"/>
    </location>
</feature>
<gene>
    <name evidence="4" type="ORF">chiPu_0017483</name>
</gene>
<keyword evidence="1" id="KW-0597">Phosphoprotein</keyword>
<feature type="region of interest" description="Disordered" evidence="2">
    <location>
        <begin position="2406"/>
        <end position="2446"/>
    </location>
</feature>
<comment type="caution">
    <text evidence="4">The sequence shown here is derived from an EMBL/GenBank/DDBJ whole genome shotgun (WGS) entry which is preliminary data.</text>
</comment>
<feature type="compositionally biased region" description="Basic and acidic residues" evidence="2">
    <location>
        <begin position="471"/>
        <end position="481"/>
    </location>
</feature>
<feature type="compositionally biased region" description="Low complexity" evidence="2">
    <location>
        <begin position="101"/>
        <end position="124"/>
    </location>
</feature>
<evidence type="ECO:0000256" key="2">
    <source>
        <dbReference type="SAM" id="MobiDB-lite"/>
    </source>
</evidence>
<feature type="compositionally biased region" description="Basic and acidic residues" evidence="2">
    <location>
        <begin position="1641"/>
        <end position="1651"/>
    </location>
</feature>
<feature type="region of interest" description="Disordered" evidence="2">
    <location>
        <begin position="1569"/>
        <end position="1588"/>
    </location>
</feature>
<feature type="compositionally biased region" description="Basic and acidic residues" evidence="2">
    <location>
        <begin position="1451"/>
        <end position="1460"/>
    </location>
</feature>
<feature type="compositionally biased region" description="Polar residues" evidence="2">
    <location>
        <begin position="1739"/>
        <end position="1748"/>
    </location>
</feature>
<dbReference type="GO" id="GO:0030154">
    <property type="term" value="P:cell differentiation"/>
    <property type="evidence" value="ECO:0007669"/>
    <property type="project" value="TreeGrafter"/>
</dbReference>
<dbReference type="OrthoDB" id="1939715at2759"/>
<feature type="compositionally biased region" description="Polar residues" evidence="2">
    <location>
        <begin position="1156"/>
        <end position="1168"/>
    </location>
</feature>
<feature type="compositionally biased region" description="Basic and acidic residues" evidence="2">
    <location>
        <begin position="803"/>
        <end position="819"/>
    </location>
</feature>
<feature type="compositionally biased region" description="Polar residues" evidence="2">
    <location>
        <begin position="1427"/>
        <end position="1437"/>
    </location>
</feature>
<feature type="compositionally biased region" description="Low complexity" evidence="2">
    <location>
        <begin position="659"/>
        <end position="674"/>
    </location>
</feature>
<feature type="compositionally biased region" description="Basic and acidic residues" evidence="2">
    <location>
        <begin position="1572"/>
        <end position="1583"/>
    </location>
</feature>
<feature type="compositionally biased region" description="Polar residues" evidence="2">
    <location>
        <begin position="556"/>
        <end position="569"/>
    </location>
</feature>
<feature type="compositionally biased region" description="Basic and acidic residues" evidence="2">
    <location>
        <begin position="1792"/>
        <end position="1817"/>
    </location>
</feature>
<dbReference type="InterPro" id="IPR033184">
    <property type="entry name" value="PRRC2"/>
</dbReference>
<sequence>MSDRLGQTTKGKDGKSKYSSLSLFDKYKGKSLETQKHSGVVPRHGLQSLGKVAAARRMPPPANLPSLKAENKGNDPNVTIVPKDGTGWASKQEQQDQKNIAVSVVQQPESPSQPASQTSACSAPKPVPVHENTNSAQGGAKSWAQLKAKPVGPGGGRGSNKQLPFSQEEFPTLKAAGDQEKAGKEKDITDQSYGPGPSLRPQNVAIWREGGGRNLNPTAALTPPPAPQPEVETKGSDQEDPVHTPVSSSDPKEPSLRPATPLRRGLGIPLQAGTHQFPATYRDMLPTFMCSPQSRGPQPTPVFGPQGSLPYPFQPPEPIRYPRGVARPNRPARPTRRPGELTDRPAIVNPDDLKELDQLDIETEDGWAGEHEEVDYSEKLKFSDDEDEEMSRERKEKWERDMKIVRHRSLTTKLDEKVEPSMCSESIWSNPLSSNQSNHVLQDPEPRWNLSTAETRAGVFQKLAGVNRWADTHVEKDEVWRQRPNPGTSERSEALERVRRRREEEERRAQEERLAACAEKLKKLDQKRGVIENSVKFDGRKKDDGETKESKDSMPLSAQQKPYTDNKQNLPKGGNVPRYLSGEQMPEQETAKLRRMTDGAIEKSELPVELPVEDKVKKEVAAGIAASDEENSRQGNEPVLPVQNYSKFHKSLPPRFQRQQQEQLLKMQQRQQQQGPVMTPSVAPPHSHSQRHIYASPVGPPPPQMLGYDPRWMMMPSYMDPRLSPGRPPIDFYPSGVHPSGIMKPVMRPDRSDSATSGSEQHDRSPILLQERRTPPTEPQFSWGPEDYPPPPNRTFMLTSQRSQEDNGAKDRNVRDERLPTAPAVRADSISQQAMKIQRDPFEEQIDDYRVAPTDKLLNMVCLEPQTELIKDRRPDVSPNVSSVLGRDVFFQHQTSSQILHKELFTSENEQVRLNGSLLKDNIESTKPDENVEELVSHTWDYVHQKEPPSPKMNDHEETREENGFRAEIWQTDNLPKRESKPAPQWEPLKGSHIDRRETVGKMTGRRSGPIKKPVLKDLKTEKAEETEKVKLESVLKNSHTKAEQTKTENKMLKTNGGLVSSSQTSSLSNVRPEMTALPVPSAKFEWEMEKLQKKENKAWEVRPVNKDCIDFPPPQRRNWVEDDEHNLSSRSQGRGRGRGRGDFYGRVGDARGLYNNLSRGTRQTPKDYSNPLDDSQKSSSRRRNASETRSEGSEYEDIPKRRRQRGSGTGNEGTSDIVYSDREGKNVFKDSVKKSKRIPSDGPIVGEVEDERGPPKVFERALPPRLSNPGRGRNFASRGMSSRQNRGGVCKVNGTYQLNGDVSTCMLLSKRQPLKESTKVLNRPLEVALENTGEENGVRDKTLLSGNSAVDDQPPKRERSMDMPPRRRRPPRQDKPPRFRRLKQEKDAATEVKSEVAVPADHGISNMTARTDDQEMASLVAGNKSPDLSNQNSSDQANEEWETASESSDFTEKRDRENRICQNNLPPEVDVPESSLGQRKELAKRSFSSQRPIDRQNRRTNPGYGGKTPKTNGTGSRNEKAVGQPSRNKRFVEEQHCDQVALNGGNVNTVYCVDRVIPHDPVAVQNAMKDVSSKKKEKDVKPGVKKTKEKTDALAQFDLNNYASVVIIDDHPAVAVEEQQSVSTVNDGFTEVISKKHRRLLEEERRKKEQTSQAPGKNRNEKSWTSSSKIPPRFVKKQQLSNLVTEQPEDNSFSKGQANSLGTEIWENSSATVPVQPANGDTWVKPLNSFTGSESACTESFKASQPDSGVELSADSQGSSATSSQRSSPYGALKPEGGVITEINGTSTDTSVDKSNGKTDDPKEQRQKPTRPENKISEPAAGQNKDHKPGPIGNERSLKNKKAKECLEPEGVERSDGGITSTNAADSRPNTKSGLDLHVDAVIPVPPIEFGVSPKDSDFNLPQNSVPNPVSKSITKLQDVLANNVTLSQSIPILRREHLQQGPNLTPVSLPSTDLTLKMESARKAWENSPNVTEQSSPGSNSTSTQTPCNTGPPSGVGYSSIGCSSVPPMPMVSVAPSVSLPGSHISPLYMDGHVFASQTRLLPQSIPQQQGFQAGLSQAAATHQIPIPMHTSLQAQAPLGLRNGLPVSQSQEMFSSMQPFRSQVYMHPSLSQPSTMVLSGAPLKTPYTAFPAVPASDMVKPQPGSHYQAIGGNQPLMYESQLNPPGLTTSQIMDSQLIQVTMSMPGSQLTLPRFGSGQQQLIALTQSIQLPQAQSLSVGGTRRLLPPGSQPPILPTGREIPQMDLKAFQFADNKQVSSGMSGGPVPNLFRPSCTSPNGKPSGAGPAANSMGLNIPGAIQGHYPQQMPPPPQGNMIMHMRPPNVGTYPTPIQRPVIQMNKGPIAPPIAVRPPRMHSSSRENPAAAIRTCNSERGGEEDLKAKQRAEVLQLTQKFFEQHQQGKLANLGQKIEPGTAIADHGEESPSLNVPNIQDPASEAVTQERAV</sequence>
<feature type="compositionally biased region" description="Basic and acidic residues" evidence="2">
    <location>
        <begin position="1220"/>
        <end position="1234"/>
    </location>
</feature>
<feature type="compositionally biased region" description="Low complexity" evidence="2">
    <location>
        <begin position="1754"/>
        <end position="1769"/>
    </location>
</feature>
<feature type="compositionally biased region" description="Basic and acidic residues" evidence="2">
    <location>
        <begin position="760"/>
        <end position="775"/>
    </location>
</feature>
<evidence type="ECO:0000313" key="5">
    <source>
        <dbReference type="Proteomes" id="UP000287033"/>
    </source>
</evidence>
<feature type="compositionally biased region" description="Polar residues" evidence="2">
    <location>
        <begin position="1969"/>
        <end position="1994"/>
    </location>
</feature>
<protein>
    <recommendedName>
        <fullName evidence="3">BAT2 N-terminal domain-containing protein</fullName>
    </recommendedName>
</protein>
<feature type="compositionally biased region" description="Polar residues" evidence="2">
    <location>
        <begin position="1859"/>
        <end position="1873"/>
    </location>
</feature>
<feature type="region of interest" description="Disordered" evidence="2">
    <location>
        <begin position="659"/>
        <end position="706"/>
    </location>
</feature>
<feature type="region of interest" description="Disordered" evidence="2">
    <location>
        <begin position="1641"/>
        <end position="1673"/>
    </location>
</feature>
<keyword evidence="5" id="KW-1185">Reference proteome</keyword>
<dbReference type="PANTHER" id="PTHR14038:SF4">
    <property type="entry name" value="PROTEIN PRRC2B"/>
    <property type="match status" value="1"/>
</dbReference>
<feature type="region of interest" description="Disordered" evidence="2">
    <location>
        <begin position="1739"/>
        <end position="1873"/>
    </location>
</feature>
<dbReference type="Pfam" id="PF07001">
    <property type="entry name" value="BAT2_N"/>
    <property type="match status" value="1"/>
</dbReference>
<organism evidence="4 5">
    <name type="scientific">Chiloscyllium punctatum</name>
    <name type="common">Brownbanded bambooshark</name>
    <name type="synonym">Hemiscyllium punctatum</name>
    <dbReference type="NCBI Taxonomy" id="137246"/>
    <lineage>
        <taxon>Eukaryota</taxon>
        <taxon>Metazoa</taxon>
        <taxon>Chordata</taxon>
        <taxon>Craniata</taxon>
        <taxon>Vertebrata</taxon>
        <taxon>Chondrichthyes</taxon>
        <taxon>Elasmobranchii</taxon>
        <taxon>Galeomorphii</taxon>
        <taxon>Galeoidea</taxon>
        <taxon>Orectolobiformes</taxon>
        <taxon>Hemiscylliidae</taxon>
        <taxon>Chiloscyllium</taxon>
    </lineage>
</organism>
<evidence type="ECO:0000256" key="1">
    <source>
        <dbReference type="ARBA" id="ARBA00022553"/>
    </source>
</evidence>
<dbReference type="EMBL" id="BEZZ01001297">
    <property type="protein sequence ID" value="GCC17209.1"/>
    <property type="molecule type" value="Genomic_DNA"/>
</dbReference>
<evidence type="ECO:0000259" key="3">
    <source>
        <dbReference type="Pfam" id="PF07001"/>
    </source>
</evidence>
<evidence type="ECO:0000313" key="4">
    <source>
        <dbReference type="EMBL" id="GCC17209.1"/>
    </source>
</evidence>
<feature type="region of interest" description="Disordered" evidence="2">
    <location>
        <begin position="471"/>
        <end position="512"/>
    </location>
</feature>
<feature type="region of interest" description="Disordered" evidence="2">
    <location>
        <begin position="729"/>
        <end position="821"/>
    </location>
</feature>
<accession>A0A401RGD2</accession>
<feature type="domain" description="BAT2 N-terminal" evidence="3">
    <location>
        <begin position="1"/>
        <end position="187"/>
    </location>
</feature>
<dbReference type="PANTHER" id="PTHR14038">
    <property type="entry name" value="BAT2 HLA-B-ASSOCIATED TRANSCRIPT 2"/>
    <property type="match status" value="1"/>
</dbReference>
<feature type="compositionally biased region" description="Basic and acidic residues" evidence="2">
    <location>
        <begin position="231"/>
        <end position="242"/>
    </location>
</feature>
<feature type="region of interest" description="Disordered" evidence="2">
    <location>
        <begin position="33"/>
        <end position="397"/>
    </location>
</feature>
<feature type="region of interest" description="Disordered" evidence="2">
    <location>
        <begin position="1964"/>
        <end position="1996"/>
    </location>
</feature>